<protein>
    <submittedName>
        <fullName evidence="3">Uncharacterized protein</fullName>
    </submittedName>
</protein>
<evidence type="ECO:0000313" key="3">
    <source>
        <dbReference type="WBParaSite" id="nRc.2.0.1.t47991-RA"/>
    </source>
</evidence>
<dbReference type="WBParaSite" id="nRc.2.0.1.t47991-RA">
    <property type="protein sequence ID" value="nRc.2.0.1.t47991-RA"/>
    <property type="gene ID" value="nRc.2.0.1.g47991"/>
</dbReference>
<name>A0A915LDT1_ROMCU</name>
<dbReference type="AlphaFoldDB" id="A0A915LDT1"/>
<evidence type="ECO:0000256" key="1">
    <source>
        <dbReference type="SAM" id="MobiDB-lite"/>
    </source>
</evidence>
<organism evidence="2 3">
    <name type="scientific">Romanomermis culicivorax</name>
    <name type="common">Nematode worm</name>
    <dbReference type="NCBI Taxonomy" id="13658"/>
    <lineage>
        <taxon>Eukaryota</taxon>
        <taxon>Metazoa</taxon>
        <taxon>Ecdysozoa</taxon>
        <taxon>Nematoda</taxon>
        <taxon>Enoplea</taxon>
        <taxon>Dorylaimia</taxon>
        <taxon>Mermithida</taxon>
        <taxon>Mermithoidea</taxon>
        <taxon>Mermithidae</taxon>
        <taxon>Romanomermis</taxon>
    </lineage>
</organism>
<feature type="region of interest" description="Disordered" evidence="1">
    <location>
        <begin position="27"/>
        <end position="79"/>
    </location>
</feature>
<feature type="compositionally biased region" description="Gly residues" evidence="1">
    <location>
        <begin position="49"/>
        <end position="67"/>
    </location>
</feature>
<sequence length="79" mass="8176">MDKQECKTDITLFSFQPTDVKNYAIRSPLGKGTRSQKARISSSSSVSTGPGGRLGGPDSEGGGGLAGGASTRRKKLNAF</sequence>
<dbReference type="Proteomes" id="UP000887565">
    <property type="component" value="Unplaced"/>
</dbReference>
<reference evidence="3" key="1">
    <citation type="submission" date="2022-11" db="UniProtKB">
        <authorList>
            <consortium name="WormBaseParasite"/>
        </authorList>
    </citation>
    <scope>IDENTIFICATION</scope>
</reference>
<accession>A0A915LDT1</accession>
<proteinExistence type="predicted"/>
<keyword evidence="2" id="KW-1185">Reference proteome</keyword>
<evidence type="ECO:0000313" key="2">
    <source>
        <dbReference type="Proteomes" id="UP000887565"/>
    </source>
</evidence>